<dbReference type="Pfam" id="PF02687">
    <property type="entry name" value="FtsX"/>
    <property type="match status" value="2"/>
</dbReference>
<name>A0A0F9L5R0_9ZZZZ</name>
<keyword evidence="4 6" id="KW-1133">Transmembrane helix</keyword>
<feature type="transmembrane region" description="Helical" evidence="6">
    <location>
        <begin position="21"/>
        <end position="39"/>
    </location>
</feature>
<protein>
    <recommendedName>
        <fullName evidence="7">ABC3 transporter permease C-terminal domain-containing protein</fullName>
    </recommendedName>
</protein>
<keyword evidence="3 6" id="KW-0812">Transmembrane</keyword>
<dbReference type="AlphaFoldDB" id="A0A0F9L5R0"/>
<feature type="transmembrane region" description="Helical" evidence="6">
    <location>
        <begin position="346"/>
        <end position="369"/>
    </location>
</feature>
<accession>A0A0F9L5R0</accession>
<dbReference type="GO" id="GO:0005886">
    <property type="term" value="C:plasma membrane"/>
    <property type="evidence" value="ECO:0007669"/>
    <property type="project" value="UniProtKB-SubCell"/>
</dbReference>
<comment type="subcellular location">
    <subcellularLocation>
        <location evidence="1">Cell membrane</location>
        <topology evidence="1">Multi-pass membrane protein</topology>
    </subcellularLocation>
</comment>
<comment type="caution">
    <text evidence="8">The sequence shown here is derived from an EMBL/GenBank/DDBJ whole genome shotgun (WGS) entry which is preliminary data.</text>
</comment>
<feature type="domain" description="ABC3 transporter permease C-terminal" evidence="7">
    <location>
        <begin position="259"/>
        <end position="370"/>
    </location>
</feature>
<evidence type="ECO:0000313" key="8">
    <source>
        <dbReference type="EMBL" id="KKM90169.1"/>
    </source>
</evidence>
<feature type="domain" description="ABC3 transporter permease C-terminal" evidence="7">
    <location>
        <begin position="711"/>
        <end position="824"/>
    </location>
</feature>
<organism evidence="8">
    <name type="scientific">marine sediment metagenome</name>
    <dbReference type="NCBI Taxonomy" id="412755"/>
    <lineage>
        <taxon>unclassified sequences</taxon>
        <taxon>metagenomes</taxon>
        <taxon>ecological metagenomes</taxon>
    </lineage>
</organism>
<evidence type="ECO:0000256" key="1">
    <source>
        <dbReference type="ARBA" id="ARBA00004651"/>
    </source>
</evidence>
<sequence length="833" mass="91616">MWVKLALKLFSREFRRGELTVISAAIALAVLTVLTLSMVTERIGQSIAQKSSAFIAADRVLASDHVLDTAFITQAQSQNLKTAQMVYFDTMLFANDEMQFSSVKAASNAYPLKGQLKVKDTLTGETKVANSGPTPGNVWLSESVFYSLNIDIGAQVELGAALFNVSKVIVEEPDAPFNVFSSSRRVLINIDDVAKTEVVQPGSRVYYRQLYAGSEADINSFYEWLKPQMKENQQWYGVKDRQSPISNSLNRAESFLLLAGLLGIILAAVAIAVSAKRYCERQYDPVAMMKTLGGSRSMIRKIYMLHLLLVCAMAVSIGLLIGYGLQEIATSYLSKSMGTELPLGGFKPWLVAISTGVICAVMFSIKPLFDLFDIPPLRVLRRNLGDKLAVSRVHLGMSALTVFLLMWLFSNNIKITLILFISTLALIGVLFLVSKLIFGGGRKLGLKPGNSWSLAIASIQKRANVNAVQLISFSLAIKLLLFLVVLKNDMISDWQSQLPSDAPNAFLVNITQNELEPINEYLAQKDIQVSEFYPTIRGRVNAVNGELVARSVSLQDNEKKDEEARAGIGRELNLTWLKDVPDQNEVTQGTWFGENAMAEASVEESMLERLDVEIGDTLTFLIGSQSFDAKITSVRKVNWATLKPNFFIILSPDVLADFPATYISSVRINPEQKRDFSQLLRTYPTITAIDIDNFVKQIQTTISQVSLAIGFVLAIVVLCGALVLISQVQASLGERMQEIVILRTLGAKSRLIKNATLYEFLLLGGLAGLVAAFFSDIALLIVQQQMFDLAGKLHPHIWIIGPVAGGVFVAGLGYLMIARTLKQNTQGLVRALG</sequence>
<evidence type="ECO:0000256" key="3">
    <source>
        <dbReference type="ARBA" id="ARBA00022692"/>
    </source>
</evidence>
<dbReference type="PANTHER" id="PTHR30287:SF1">
    <property type="entry name" value="INNER MEMBRANE PROTEIN"/>
    <property type="match status" value="1"/>
</dbReference>
<dbReference type="PANTHER" id="PTHR30287">
    <property type="entry name" value="MEMBRANE COMPONENT OF PREDICTED ABC SUPERFAMILY METABOLITE UPTAKE TRANSPORTER"/>
    <property type="match status" value="1"/>
</dbReference>
<evidence type="ECO:0000256" key="4">
    <source>
        <dbReference type="ARBA" id="ARBA00022989"/>
    </source>
</evidence>
<feature type="transmembrane region" description="Helical" evidence="6">
    <location>
        <begin position="415"/>
        <end position="438"/>
    </location>
</feature>
<feature type="transmembrane region" description="Helical" evidence="6">
    <location>
        <begin position="389"/>
        <end position="409"/>
    </location>
</feature>
<evidence type="ECO:0000256" key="2">
    <source>
        <dbReference type="ARBA" id="ARBA00022475"/>
    </source>
</evidence>
<feature type="transmembrane region" description="Helical" evidence="6">
    <location>
        <begin position="255"/>
        <end position="275"/>
    </location>
</feature>
<evidence type="ECO:0000259" key="7">
    <source>
        <dbReference type="Pfam" id="PF02687"/>
    </source>
</evidence>
<feature type="transmembrane region" description="Helical" evidence="6">
    <location>
        <begin position="797"/>
        <end position="817"/>
    </location>
</feature>
<feature type="transmembrane region" description="Helical" evidence="6">
    <location>
        <begin position="467"/>
        <end position="486"/>
    </location>
</feature>
<dbReference type="InterPro" id="IPR003838">
    <property type="entry name" value="ABC3_permease_C"/>
</dbReference>
<feature type="transmembrane region" description="Helical" evidence="6">
    <location>
        <begin position="760"/>
        <end position="782"/>
    </location>
</feature>
<evidence type="ECO:0000256" key="5">
    <source>
        <dbReference type="ARBA" id="ARBA00023136"/>
    </source>
</evidence>
<keyword evidence="5 6" id="KW-0472">Membrane</keyword>
<keyword evidence="2" id="KW-1003">Cell membrane</keyword>
<dbReference type="EMBL" id="LAZR01006710">
    <property type="protein sequence ID" value="KKM90169.1"/>
    <property type="molecule type" value="Genomic_DNA"/>
</dbReference>
<proteinExistence type="predicted"/>
<feature type="transmembrane region" description="Helical" evidence="6">
    <location>
        <begin position="302"/>
        <end position="326"/>
    </location>
</feature>
<feature type="transmembrane region" description="Helical" evidence="6">
    <location>
        <begin position="705"/>
        <end position="725"/>
    </location>
</feature>
<dbReference type="InterPro" id="IPR038766">
    <property type="entry name" value="Membrane_comp_ABC_pdt"/>
</dbReference>
<reference evidence="8" key="1">
    <citation type="journal article" date="2015" name="Nature">
        <title>Complex archaea that bridge the gap between prokaryotes and eukaryotes.</title>
        <authorList>
            <person name="Spang A."/>
            <person name="Saw J.H."/>
            <person name="Jorgensen S.L."/>
            <person name="Zaremba-Niedzwiedzka K."/>
            <person name="Martijn J."/>
            <person name="Lind A.E."/>
            <person name="van Eijk R."/>
            <person name="Schleper C."/>
            <person name="Guy L."/>
            <person name="Ettema T.J."/>
        </authorList>
    </citation>
    <scope>NUCLEOTIDE SEQUENCE</scope>
</reference>
<evidence type="ECO:0000256" key="6">
    <source>
        <dbReference type="SAM" id="Phobius"/>
    </source>
</evidence>
<gene>
    <name evidence="8" type="ORF">LCGC14_1241310</name>
</gene>